<accession>A0AA35WWE5</accession>
<evidence type="ECO:0000313" key="2">
    <source>
        <dbReference type="EMBL" id="CAI8029110.1"/>
    </source>
</evidence>
<dbReference type="GO" id="GO:0006915">
    <property type="term" value="P:apoptotic process"/>
    <property type="evidence" value="ECO:0007669"/>
    <property type="project" value="TreeGrafter"/>
</dbReference>
<dbReference type="InterPro" id="IPR052815">
    <property type="entry name" value="PDCD2-like_regulator"/>
</dbReference>
<dbReference type="PANTHER" id="PTHR46421">
    <property type="entry name" value="PROGRAMMED CELL DEATH PROTEIN 2-LIKE"/>
    <property type="match status" value="1"/>
</dbReference>
<feature type="region of interest" description="Disordered" evidence="1">
    <location>
        <begin position="103"/>
        <end position="159"/>
    </location>
</feature>
<name>A0AA35WWE5_GEOBA</name>
<dbReference type="Proteomes" id="UP001174909">
    <property type="component" value="Unassembled WGS sequence"/>
</dbReference>
<proteinExistence type="predicted"/>
<keyword evidence="3" id="KW-1185">Reference proteome</keyword>
<evidence type="ECO:0000256" key="1">
    <source>
        <dbReference type="SAM" id="MobiDB-lite"/>
    </source>
</evidence>
<dbReference type="EMBL" id="CASHTH010002381">
    <property type="protein sequence ID" value="CAI8029110.1"/>
    <property type="molecule type" value="Genomic_DNA"/>
</dbReference>
<sequence length="159" mass="17073">MTTCVSNVLLGVSDAPCNGPVLSPYENKIGGYPDFFRSSSLPALPCCTLCGGFLQLLVQVYCPLDDSVNHRLLHLYCCTQSTCNRTNEGWLALRSEVKDSAISDVSGSTTNTTGTTIETTPGTTGYHSRPLGTKQPPTVNKWCSGADDWGEEEEGTDQT</sequence>
<protein>
    <submittedName>
        <fullName evidence="2">Programmed cell death protein 2-like</fullName>
    </submittedName>
</protein>
<gene>
    <name evidence="2" type="ORF">GBAR_LOCUS16557</name>
</gene>
<dbReference type="AlphaFoldDB" id="A0AA35WWE5"/>
<reference evidence="2" key="1">
    <citation type="submission" date="2023-03" db="EMBL/GenBank/DDBJ databases">
        <authorList>
            <person name="Steffen K."/>
            <person name="Cardenas P."/>
        </authorList>
    </citation>
    <scope>NUCLEOTIDE SEQUENCE</scope>
</reference>
<organism evidence="2 3">
    <name type="scientific">Geodia barretti</name>
    <name type="common">Barrett's horny sponge</name>
    <dbReference type="NCBI Taxonomy" id="519541"/>
    <lineage>
        <taxon>Eukaryota</taxon>
        <taxon>Metazoa</taxon>
        <taxon>Porifera</taxon>
        <taxon>Demospongiae</taxon>
        <taxon>Heteroscleromorpha</taxon>
        <taxon>Tetractinellida</taxon>
        <taxon>Astrophorina</taxon>
        <taxon>Geodiidae</taxon>
        <taxon>Geodia</taxon>
    </lineage>
</organism>
<feature type="compositionally biased region" description="Low complexity" evidence="1">
    <location>
        <begin position="107"/>
        <end position="125"/>
    </location>
</feature>
<feature type="compositionally biased region" description="Acidic residues" evidence="1">
    <location>
        <begin position="148"/>
        <end position="159"/>
    </location>
</feature>
<evidence type="ECO:0000313" key="3">
    <source>
        <dbReference type="Proteomes" id="UP001174909"/>
    </source>
</evidence>
<comment type="caution">
    <text evidence="2">The sequence shown here is derived from an EMBL/GenBank/DDBJ whole genome shotgun (WGS) entry which is preliminary data.</text>
</comment>
<dbReference type="PANTHER" id="PTHR46421:SF1">
    <property type="entry name" value="PROGRAMMED CELL DEATH PROTEIN 2-LIKE"/>
    <property type="match status" value="1"/>
</dbReference>